<accession>A0ABY5L9J1</accession>
<dbReference type="RefSeq" id="WP_256507296.1">
    <property type="nucleotide sequence ID" value="NZ_CP101740.1"/>
</dbReference>
<proteinExistence type="predicted"/>
<dbReference type="Proteomes" id="UP001058533">
    <property type="component" value="Chromosome"/>
</dbReference>
<keyword evidence="2" id="KW-1185">Reference proteome</keyword>
<name>A0ABY5L9J1_9SPHN</name>
<evidence type="ECO:0000313" key="1">
    <source>
        <dbReference type="EMBL" id="UUL83457.1"/>
    </source>
</evidence>
<dbReference type="EMBL" id="CP101740">
    <property type="protein sequence ID" value="UUL83457.1"/>
    <property type="molecule type" value="Genomic_DNA"/>
</dbReference>
<organism evidence="1 2">
    <name type="scientific">Sphingomonas qomolangmaensis</name>
    <dbReference type="NCBI Taxonomy" id="2918765"/>
    <lineage>
        <taxon>Bacteria</taxon>
        <taxon>Pseudomonadati</taxon>
        <taxon>Pseudomonadota</taxon>
        <taxon>Alphaproteobacteria</taxon>
        <taxon>Sphingomonadales</taxon>
        <taxon>Sphingomonadaceae</taxon>
        <taxon>Sphingomonas</taxon>
    </lineage>
</organism>
<evidence type="ECO:0000313" key="2">
    <source>
        <dbReference type="Proteomes" id="UP001058533"/>
    </source>
</evidence>
<protein>
    <submittedName>
        <fullName evidence="1">Uncharacterized protein</fullName>
    </submittedName>
</protein>
<sequence length="88" mass="9604">MATDPSTTGMPPRVPTSADFDLTKLDDVSSKMDVLKSLIWVAIDLQQADAYHAENLMHGALLVHQVCDEAICDVHNDLLAIRREASNG</sequence>
<gene>
    <name evidence="1" type="ORF">NMP03_04300</name>
</gene>
<reference evidence="1" key="1">
    <citation type="submission" date="2022-07" db="EMBL/GenBank/DDBJ databases">
        <title>Sphingomonas sp. nov., a novel bacterium isolated from the north slope of the Mount Everest.</title>
        <authorList>
            <person name="Cui X."/>
            <person name="Liu Y."/>
        </authorList>
    </citation>
    <scope>NUCLEOTIDE SEQUENCE</scope>
    <source>
        <strain evidence="1">S5-59</strain>
    </source>
</reference>